<dbReference type="InterPro" id="IPR016024">
    <property type="entry name" value="ARM-type_fold"/>
</dbReference>
<keyword evidence="5" id="KW-0833">Ubl conjugation pathway</keyword>
<comment type="pathway">
    <text evidence="2">Protein modification; protein ubiquitination.</text>
</comment>
<dbReference type="PANTHER" id="PTHR22849">
    <property type="entry name" value="WDSAM1 PROTEIN"/>
    <property type="match status" value="1"/>
</dbReference>
<dbReference type="SUPFAM" id="SSF48371">
    <property type="entry name" value="ARM repeat"/>
    <property type="match status" value="1"/>
</dbReference>
<dbReference type="GO" id="GO:0061630">
    <property type="term" value="F:ubiquitin protein ligase activity"/>
    <property type="evidence" value="ECO:0007669"/>
    <property type="project" value="UniProtKB-EC"/>
</dbReference>
<evidence type="ECO:0000256" key="4">
    <source>
        <dbReference type="ARBA" id="ARBA00022679"/>
    </source>
</evidence>
<dbReference type="CDD" id="cd16664">
    <property type="entry name" value="RING-Ubox_PUB"/>
    <property type="match status" value="1"/>
</dbReference>
<dbReference type="PANTHER" id="PTHR22849:SF161">
    <property type="entry name" value="U-BOX DOMAIN-CONTAINING PROTEIN"/>
    <property type="match status" value="1"/>
</dbReference>
<evidence type="ECO:0000259" key="6">
    <source>
        <dbReference type="PROSITE" id="PS51698"/>
    </source>
</evidence>
<dbReference type="Gene3D" id="1.25.10.10">
    <property type="entry name" value="Leucine-rich Repeat Variant"/>
    <property type="match status" value="2"/>
</dbReference>
<dbReference type="PROSITE" id="PS51698">
    <property type="entry name" value="U_BOX"/>
    <property type="match status" value="1"/>
</dbReference>
<proteinExistence type="predicted"/>
<evidence type="ECO:0000313" key="7">
    <source>
        <dbReference type="EMBL" id="JAG99106.1"/>
    </source>
</evidence>
<dbReference type="EC" id="2.3.2.27" evidence="3"/>
<sequence length="414" mass="45302">MHQNKVEMWLPEDFRCPISLDVMKDPVIVSSGITFDRHSIESWLDAGNIICPVTRQVLCHTHDLIPNHTLRRHIQQWCVANREMGGIERIPTPKAPLTCAQIGDILVMISAPQSCREGLRMLRAAAMESDGNRKRIASTNAATVVASAFCAHAATATDKSRASSVDVCEDALATLATTGHLDSEARAILLSSPPALASLTSFLVHGNSEGKTNAALMLQELTADRQHREELEAADGMEQGLVELVKEGPSVTGTKAAITTMYYVARDKSIRIKLVKASAIPLLLEILPESDKFICERSLAAVDLLCNCVEGRSAAYGHALTIPVIVKKILRVSNLATEFAVSILWTMCCHSSTGSAMIDALQSGAFQKLLVLIQLGCSEKTRKRATQLLKLFSHYTHEWECIETMDFKEAKRSL</sequence>
<dbReference type="Pfam" id="PF04564">
    <property type="entry name" value="U-box"/>
    <property type="match status" value="1"/>
</dbReference>
<dbReference type="SMART" id="SM00504">
    <property type="entry name" value="Ubox"/>
    <property type="match status" value="1"/>
</dbReference>
<keyword evidence="4" id="KW-0808">Transferase</keyword>
<evidence type="ECO:0000256" key="3">
    <source>
        <dbReference type="ARBA" id="ARBA00012483"/>
    </source>
</evidence>
<evidence type="ECO:0000256" key="1">
    <source>
        <dbReference type="ARBA" id="ARBA00000900"/>
    </source>
</evidence>
<dbReference type="Gene3D" id="3.30.40.10">
    <property type="entry name" value="Zinc/RING finger domain, C3HC4 (zinc finger)"/>
    <property type="match status" value="1"/>
</dbReference>
<dbReference type="FunFam" id="3.30.40.10:FF:000442">
    <property type="entry name" value="RING-type E3 ubiquitin transferase"/>
    <property type="match status" value="1"/>
</dbReference>
<evidence type="ECO:0000256" key="2">
    <source>
        <dbReference type="ARBA" id="ARBA00004906"/>
    </source>
</evidence>
<dbReference type="AlphaFoldDB" id="A0A0D6R8N3"/>
<accession>A0A0D6R8N3</accession>
<dbReference type="SUPFAM" id="SSF57850">
    <property type="entry name" value="RING/U-box"/>
    <property type="match status" value="1"/>
</dbReference>
<dbReference type="UniPathway" id="UPA00143"/>
<reference evidence="7" key="1">
    <citation type="submission" date="2015-03" db="EMBL/GenBank/DDBJ databases">
        <title>A transcriptome of Araucaria cunninghamii, an australian fine timber species.</title>
        <authorList>
            <person name="Jing Yi C.J.Y."/>
            <person name="Yin San L.Y.S."/>
            <person name="Abdul Karim S.S."/>
            <person name="Wan Azmi N.N."/>
            <person name="Hercus R.R."/>
            <person name="Croft L.L."/>
        </authorList>
    </citation>
    <scope>NUCLEOTIDE SEQUENCE</scope>
    <source>
        <strain evidence="7">MI0301</strain>
        <tissue evidence="7">Leaf</tissue>
    </source>
</reference>
<protein>
    <recommendedName>
        <fullName evidence="3">RING-type E3 ubiquitin transferase</fullName>
        <ecNumber evidence="3">2.3.2.27</ecNumber>
    </recommendedName>
</protein>
<name>A0A0D6R8N3_ARACU</name>
<organism evidence="7">
    <name type="scientific">Araucaria cunninghamii</name>
    <name type="common">Hoop pine</name>
    <name type="synonym">Moreton Bay pine</name>
    <dbReference type="NCBI Taxonomy" id="56994"/>
    <lineage>
        <taxon>Eukaryota</taxon>
        <taxon>Viridiplantae</taxon>
        <taxon>Streptophyta</taxon>
        <taxon>Embryophyta</taxon>
        <taxon>Tracheophyta</taxon>
        <taxon>Spermatophyta</taxon>
        <taxon>Pinopsida</taxon>
        <taxon>Pinidae</taxon>
        <taxon>Conifers II</taxon>
        <taxon>Araucariales</taxon>
        <taxon>Araucariaceae</taxon>
        <taxon>Araucaria</taxon>
    </lineage>
</organism>
<dbReference type="InterPro" id="IPR045185">
    <property type="entry name" value="PUB22/23/24-like"/>
</dbReference>
<dbReference type="EMBL" id="GCKF01008573">
    <property type="protein sequence ID" value="JAG99106.1"/>
    <property type="molecule type" value="Transcribed_RNA"/>
</dbReference>
<dbReference type="InterPro" id="IPR013083">
    <property type="entry name" value="Znf_RING/FYVE/PHD"/>
</dbReference>
<dbReference type="InterPro" id="IPR003613">
    <property type="entry name" value="Ubox_domain"/>
</dbReference>
<dbReference type="InterPro" id="IPR011989">
    <property type="entry name" value="ARM-like"/>
</dbReference>
<dbReference type="GO" id="GO:0016567">
    <property type="term" value="P:protein ubiquitination"/>
    <property type="evidence" value="ECO:0007669"/>
    <property type="project" value="UniProtKB-UniPathway"/>
</dbReference>
<evidence type="ECO:0000256" key="5">
    <source>
        <dbReference type="ARBA" id="ARBA00022786"/>
    </source>
</evidence>
<feature type="domain" description="U-box" evidence="6">
    <location>
        <begin position="9"/>
        <end position="84"/>
    </location>
</feature>
<dbReference type="InterPro" id="IPR045210">
    <property type="entry name" value="RING-Ubox_PUB"/>
</dbReference>
<comment type="catalytic activity">
    <reaction evidence="1">
        <text>S-ubiquitinyl-[E2 ubiquitin-conjugating enzyme]-L-cysteine + [acceptor protein]-L-lysine = [E2 ubiquitin-conjugating enzyme]-L-cysteine + N(6)-ubiquitinyl-[acceptor protein]-L-lysine.</text>
        <dbReference type="EC" id="2.3.2.27"/>
    </reaction>
</comment>
<dbReference type="Pfam" id="PF25598">
    <property type="entry name" value="ARM_PUB"/>
    <property type="match status" value="1"/>
</dbReference>
<dbReference type="InterPro" id="IPR058678">
    <property type="entry name" value="ARM_PUB"/>
</dbReference>